<feature type="signal peptide" evidence="1">
    <location>
        <begin position="1"/>
        <end position="22"/>
    </location>
</feature>
<dbReference type="AlphaFoldDB" id="A0A7U2IA56"/>
<evidence type="ECO:0000313" key="3">
    <source>
        <dbReference type="Proteomes" id="UP000663193"/>
    </source>
</evidence>
<sequence length="100" mass="11602">MRRSGRHILCISCIAFIKRFWASRDTAPTSGHLEFWKDYWAQCLDRHGFFGGLMHTHTVQHLFFSLLRSHDTLSSGRRPSEPARIAKEAVKSLLRCSRCL</sequence>
<organism evidence="2 3">
    <name type="scientific">Phaeosphaeria nodorum (strain SN15 / ATCC MYA-4574 / FGSC 10173)</name>
    <name type="common">Glume blotch fungus</name>
    <name type="synonym">Parastagonospora nodorum</name>
    <dbReference type="NCBI Taxonomy" id="321614"/>
    <lineage>
        <taxon>Eukaryota</taxon>
        <taxon>Fungi</taxon>
        <taxon>Dikarya</taxon>
        <taxon>Ascomycota</taxon>
        <taxon>Pezizomycotina</taxon>
        <taxon>Dothideomycetes</taxon>
        <taxon>Pleosporomycetidae</taxon>
        <taxon>Pleosporales</taxon>
        <taxon>Pleosporineae</taxon>
        <taxon>Phaeosphaeriaceae</taxon>
        <taxon>Parastagonospora</taxon>
    </lineage>
</organism>
<dbReference type="EMBL" id="CP069041">
    <property type="protein sequence ID" value="QRD06041.1"/>
    <property type="molecule type" value="Genomic_DNA"/>
</dbReference>
<accession>A0A7U2IA56</accession>
<protein>
    <recommendedName>
        <fullName evidence="4">Transcription factor domain-containing protein</fullName>
    </recommendedName>
</protein>
<evidence type="ECO:0000313" key="2">
    <source>
        <dbReference type="EMBL" id="QRD06041.1"/>
    </source>
</evidence>
<evidence type="ECO:0008006" key="4">
    <source>
        <dbReference type="Google" id="ProtNLM"/>
    </source>
</evidence>
<dbReference type="Proteomes" id="UP000663193">
    <property type="component" value="Chromosome 19"/>
</dbReference>
<feature type="chain" id="PRO_5031226811" description="Transcription factor domain-containing protein" evidence="1">
    <location>
        <begin position="23"/>
        <end position="100"/>
    </location>
</feature>
<name>A0A7U2IA56_PHANO</name>
<proteinExistence type="predicted"/>
<gene>
    <name evidence="2" type="ORF">JI435_423060</name>
</gene>
<dbReference type="VEuPathDB" id="FungiDB:JI435_423060"/>
<keyword evidence="3" id="KW-1185">Reference proteome</keyword>
<reference evidence="3" key="1">
    <citation type="journal article" date="2021" name="BMC Genomics">
        <title>Chromosome-level genome assembly and manually-curated proteome of model necrotroph Parastagonospora nodorum Sn15 reveals a genome-wide trove of candidate effector homologs, and redundancy of virulence-related functions within an accessory chromosome.</title>
        <authorList>
            <person name="Bertazzoni S."/>
            <person name="Jones D.A.B."/>
            <person name="Phan H.T."/>
            <person name="Tan K.-C."/>
            <person name="Hane J.K."/>
        </authorList>
    </citation>
    <scope>NUCLEOTIDE SEQUENCE [LARGE SCALE GENOMIC DNA]</scope>
    <source>
        <strain evidence="3">SN15 / ATCC MYA-4574 / FGSC 10173)</strain>
    </source>
</reference>
<keyword evidence="1" id="KW-0732">Signal</keyword>
<evidence type="ECO:0000256" key="1">
    <source>
        <dbReference type="SAM" id="SignalP"/>
    </source>
</evidence>